<feature type="chain" id="PRO_5012511022" evidence="1">
    <location>
        <begin position="25"/>
        <end position="171"/>
    </location>
</feature>
<evidence type="ECO:0000256" key="1">
    <source>
        <dbReference type="SAM" id="SignalP"/>
    </source>
</evidence>
<organism evidence="2 3">
    <name type="scientific">Phytophthora megakarya</name>
    <dbReference type="NCBI Taxonomy" id="4795"/>
    <lineage>
        <taxon>Eukaryota</taxon>
        <taxon>Sar</taxon>
        <taxon>Stramenopiles</taxon>
        <taxon>Oomycota</taxon>
        <taxon>Peronosporomycetes</taxon>
        <taxon>Peronosporales</taxon>
        <taxon>Peronosporaceae</taxon>
        <taxon>Phytophthora</taxon>
    </lineage>
</organism>
<dbReference type="Proteomes" id="UP000198211">
    <property type="component" value="Unassembled WGS sequence"/>
</dbReference>
<keyword evidence="3" id="KW-1185">Reference proteome</keyword>
<dbReference type="PROSITE" id="PS51257">
    <property type="entry name" value="PROKAR_LIPOPROTEIN"/>
    <property type="match status" value="1"/>
</dbReference>
<dbReference type="OrthoDB" id="125047at2759"/>
<proteinExistence type="predicted"/>
<comment type="caution">
    <text evidence="2">The sequence shown here is derived from an EMBL/GenBank/DDBJ whole genome shotgun (WGS) entry which is preliminary data.</text>
</comment>
<keyword evidence="1" id="KW-0732">Signal</keyword>
<dbReference type="EMBL" id="NBNE01000952">
    <property type="protein sequence ID" value="OWZ16325.1"/>
    <property type="molecule type" value="Genomic_DNA"/>
</dbReference>
<reference evidence="3" key="1">
    <citation type="submission" date="2017-03" db="EMBL/GenBank/DDBJ databases">
        <title>Phytopthora megakarya and P. palmivora, two closely related causual agents of cacao black pod achieved similar genome size and gene model numbers by different mechanisms.</title>
        <authorList>
            <person name="Ali S."/>
            <person name="Shao J."/>
            <person name="Larry D.J."/>
            <person name="Kronmiller B."/>
            <person name="Shen D."/>
            <person name="Strem M.D."/>
            <person name="Melnick R.L."/>
            <person name="Guiltinan M.J."/>
            <person name="Tyler B.M."/>
            <person name="Meinhardt L.W."/>
            <person name="Bailey B.A."/>
        </authorList>
    </citation>
    <scope>NUCLEOTIDE SEQUENCE [LARGE SCALE GENOMIC DNA]</scope>
    <source>
        <strain evidence="3">zdho120</strain>
    </source>
</reference>
<name>A0A225WFC4_9STRA</name>
<evidence type="ECO:0000313" key="3">
    <source>
        <dbReference type="Proteomes" id="UP000198211"/>
    </source>
</evidence>
<feature type="signal peptide" evidence="1">
    <location>
        <begin position="1"/>
        <end position="24"/>
    </location>
</feature>
<accession>A0A225WFC4</accession>
<protein>
    <submittedName>
        <fullName evidence="2">Avirulence (Avh) protein</fullName>
    </submittedName>
</protein>
<gene>
    <name evidence="2" type="ORF">PHMEG_0009898</name>
</gene>
<sequence length="171" mass="19511">MRTRRFQIAAVTIIFVSCVIDIIATSDANQANLVLEDSDIPDHGDAKRYLRTSKIIEAEEDREDTNAKAKDQFDDEIRGNLDFAKHASLKQLDDLSTDLAKVPGVVKFVKGEQTDIFKQIAAQKWTPESMAETLNIASKLKTMSKAKLKRDPEFLLWEYYTKFWNVRKAQA</sequence>
<evidence type="ECO:0000313" key="2">
    <source>
        <dbReference type="EMBL" id="OWZ16325.1"/>
    </source>
</evidence>
<dbReference type="AlphaFoldDB" id="A0A225WFC4"/>